<organism evidence="2 3">
    <name type="scientific">Rhodoferax ferrireducens</name>
    <dbReference type="NCBI Taxonomy" id="192843"/>
    <lineage>
        <taxon>Bacteria</taxon>
        <taxon>Pseudomonadati</taxon>
        <taxon>Pseudomonadota</taxon>
        <taxon>Betaproteobacteria</taxon>
        <taxon>Burkholderiales</taxon>
        <taxon>Comamonadaceae</taxon>
        <taxon>Rhodoferax</taxon>
    </lineage>
</organism>
<dbReference type="InterPro" id="IPR029058">
    <property type="entry name" value="AB_hydrolase_fold"/>
</dbReference>
<proteinExistence type="predicted"/>
<dbReference type="Proteomes" id="UP000192505">
    <property type="component" value="Unassembled WGS sequence"/>
</dbReference>
<keyword evidence="1" id="KW-0732">Signal</keyword>
<evidence type="ECO:0008006" key="4">
    <source>
        <dbReference type="Google" id="ProtNLM"/>
    </source>
</evidence>
<gene>
    <name evidence="2" type="ORF">BWK72_08520</name>
</gene>
<dbReference type="AlphaFoldDB" id="A0A1W9KV08"/>
<name>A0A1W9KV08_9BURK</name>
<dbReference type="SUPFAM" id="SSF53474">
    <property type="entry name" value="alpha/beta-Hydrolases"/>
    <property type="match status" value="1"/>
</dbReference>
<accession>A0A1W9KV08</accession>
<evidence type="ECO:0000256" key="1">
    <source>
        <dbReference type="SAM" id="SignalP"/>
    </source>
</evidence>
<dbReference type="EMBL" id="MTEI01000004">
    <property type="protein sequence ID" value="OQW88324.1"/>
    <property type="molecule type" value="Genomic_DNA"/>
</dbReference>
<evidence type="ECO:0000313" key="2">
    <source>
        <dbReference type="EMBL" id="OQW88324.1"/>
    </source>
</evidence>
<evidence type="ECO:0000313" key="3">
    <source>
        <dbReference type="Proteomes" id="UP000192505"/>
    </source>
</evidence>
<protein>
    <recommendedName>
        <fullName evidence="4">Alpha/beta hydrolase</fullName>
    </recommendedName>
</protein>
<comment type="caution">
    <text evidence="2">The sequence shown here is derived from an EMBL/GenBank/DDBJ whole genome shotgun (WGS) entry which is preliminary data.</text>
</comment>
<reference evidence="2 3" key="1">
    <citation type="submission" date="2017-01" db="EMBL/GenBank/DDBJ databases">
        <title>Novel large sulfur bacteria in the metagenomes of groundwater-fed chemosynthetic microbial mats in the Lake Huron basin.</title>
        <authorList>
            <person name="Sharrar A.M."/>
            <person name="Flood B.E."/>
            <person name="Bailey J.V."/>
            <person name="Jones D.S."/>
            <person name="Biddanda B."/>
            <person name="Ruberg S.A."/>
            <person name="Marcus D.N."/>
            <person name="Dick G.J."/>
        </authorList>
    </citation>
    <scope>NUCLEOTIDE SEQUENCE [LARGE SCALE GENOMIC DNA]</scope>
    <source>
        <strain evidence="2">A7</strain>
    </source>
</reference>
<dbReference type="Gene3D" id="3.40.50.1820">
    <property type="entry name" value="alpha/beta hydrolase"/>
    <property type="match status" value="1"/>
</dbReference>
<sequence length="299" mass="33113">MKQGVWVKLFLVVTAACFVSASAVAQTTMPIRVDRYDDADDYLPEMERKNTSGIRLFLRQQEGENLVKVLSPRNVTVDVIERIPESADFGVVFLLGGTSVLSIQNEKLDRSFSFHSRSRDYWWEQKAATFLVDAPSDRLDKAGIEDARWRSGRDHQVDLKAVLDSIAQRFKGPLVVHGHSNGALSVANIAALNHPAVRAFVYSSGSHYKRPTTIIYDTAHQAPVIFVQHKNDTCRVSATEVFEQFTERVKAPSKTVLVVDGGVAAMSGACGGFAPHSFVGMEREVINQQIPLIRQALAQ</sequence>
<feature type="chain" id="PRO_5012800518" description="Alpha/beta hydrolase" evidence="1">
    <location>
        <begin position="26"/>
        <end position="299"/>
    </location>
</feature>
<feature type="signal peptide" evidence="1">
    <location>
        <begin position="1"/>
        <end position="25"/>
    </location>
</feature>